<dbReference type="PROSITE" id="PS00108">
    <property type="entry name" value="PROTEIN_KINASE_ST"/>
    <property type="match status" value="1"/>
</dbReference>
<dbReference type="GO" id="GO:0004674">
    <property type="term" value="F:protein serine/threonine kinase activity"/>
    <property type="evidence" value="ECO:0007669"/>
    <property type="project" value="InterPro"/>
</dbReference>
<dbReference type="InterPro" id="IPR045269">
    <property type="entry name" value="Atg1-like"/>
</dbReference>
<evidence type="ECO:0000256" key="4">
    <source>
        <dbReference type="ARBA" id="ARBA00022840"/>
    </source>
</evidence>
<keyword evidence="2" id="KW-0547">Nucleotide-binding</keyword>
<protein>
    <submittedName>
        <fullName evidence="6">Putative Serine/threonine-protein kinase ATG1a</fullName>
    </submittedName>
</protein>
<dbReference type="OrthoDB" id="5337378at2759"/>
<dbReference type="Pfam" id="PF00069">
    <property type="entry name" value="Pkinase"/>
    <property type="match status" value="1"/>
</dbReference>
<evidence type="ECO:0000256" key="1">
    <source>
        <dbReference type="ARBA" id="ARBA00022679"/>
    </source>
</evidence>
<evidence type="ECO:0000313" key="6">
    <source>
        <dbReference type="EMBL" id="KAA6401819.1"/>
    </source>
</evidence>
<dbReference type="PANTHER" id="PTHR24348:SF22">
    <property type="entry name" value="NON-SPECIFIC SERINE_THREONINE PROTEIN KINASE"/>
    <property type="match status" value="1"/>
</dbReference>
<dbReference type="CDD" id="cd00180">
    <property type="entry name" value="PKc"/>
    <property type="match status" value="1"/>
</dbReference>
<gene>
    <name evidence="6" type="ORF">EZS28_002655</name>
</gene>
<dbReference type="SUPFAM" id="SSF56112">
    <property type="entry name" value="Protein kinase-like (PK-like)"/>
    <property type="match status" value="1"/>
</dbReference>
<organism evidence="6 7">
    <name type="scientific">Streblomastix strix</name>
    <dbReference type="NCBI Taxonomy" id="222440"/>
    <lineage>
        <taxon>Eukaryota</taxon>
        <taxon>Metamonada</taxon>
        <taxon>Preaxostyla</taxon>
        <taxon>Oxymonadida</taxon>
        <taxon>Streblomastigidae</taxon>
        <taxon>Streblomastix</taxon>
    </lineage>
</organism>
<dbReference type="PROSITE" id="PS50011">
    <property type="entry name" value="PROTEIN_KINASE_DOM"/>
    <property type="match status" value="1"/>
</dbReference>
<dbReference type="InterPro" id="IPR008271">
    <property type="entry name" value="Ser/Thr_kinase_AS"/>
</dbReference>
<dbReference type="GO" id="GO:0010506">
    <property type="term" value="P:regulation of autophagy"/>
    <property type="evidence" value="ECO:0007669"/>
    <property type="project" value="InterPro"/>
</dbReference>
<keyword evidence="4" id="KW-0067">ATP-binding</keyword>
<evidence type="ECO:0000256" key="3">
    <source>
        <dbReference type="ARBA" id="ARBA00022777"/>
    </source>
</evidence>
<dbReference type="GO" id="GO:0005829">
    <property type="term" value="C:cytosol"/>
    <property type="evidence" value="ECO:0007669"/>
    <property type="project" value="TreeGrafter"/>
</dbReference>
<comment type="caution">
    <text evidence="6">The sequence shown here is derived from an EMBL/GenBank/DDBJ whole genome shotgun (WGS) entry which is preliminary data.</text>
</comment>
<dbReference type="GO" id="GO:0000045">
    <property type="term" value="P:autophagosome assembly"/>
    <property type="evidence" value="ECO:0007669"/>
    <property type="project" value="TreeGrafter"/>
</dbReference>
<dbReference type="InterPro" id="IPR011009">
    <property type="entry name" value="Kinase-like_dom_sf"/>
</dbReference>
<evidence type="ECO:0000259" key="5">
    <source>
        <dbReference type="PROSITE" id="PS50011"/>
    </source>
</evidence>
<dbReference type="EMBL" id="SNRW01000330">
    <property type="protein sequence ID" value="KAA6401819.1"/>
    <property type="molecule type" value="Genomic_DNA"/>
</dbReference>
<dbReference type="SMART" id="SM00220">
    <property type="entry name" value="S_TKc"/>
    <property type="match status" value="1"/>
</dbReference>
<keyword evidence="1" id="KW-0808">Transferase</keyword>
<dbReference type="PANTHER" id="PTHR24348">
    <property type="entry name" value="SERINE/THREONINE-PROTEIN KINASE UNC-51-RELATED"/>
    <property type="match status" value="1"/>
</dbReference>
<evidence type="ECO:0000256" key="2">
    <source>
        <dbReference type="ARBA" id="ARBA00022741"/>
    </source>
</evidence>
<accession>A0A5J4X5L8</accession>
<dbReference type="InterPro" id="IPR000719">
    <property type="entry name" value="Prot_kinase_dom"/>
</dbReference>
<dbReference type="Gene3D" id="1.10.510.10">
    <property type="entry name" value="Transferase(Phosphotransferase) domain 1"/>
    <property type="match status" value="1"/>
</dbReference>
<dbReference type="GO" id="GO:0016020">
    <property type="term" value="C:membrane"/>
    <property type="evidence" value="ECO:0007669"/>
    <property type="project" value="TreeGrafter"/>
</dbReference>
<proteinExistence type="predicted"/>
<dbReference type="GO" id="GO:0005524">
    <property type="term" value="F:ATP binding"/>
    <property type="evidence" value="ECO:0007669"/>
    <property type="project" value="UniProtKB-KW"/>
</dbReference>
<sequence>MEDLQLLEQNNIDAIKTLVYQAFHKDYGVIAAKVMRLEKFDKKEWDAVQVLNKPEFQCPFLMKYLFARQLDNYVVIVMSYANTKSLDNIIKIHNQHLSMTTYRALAKQLLEGLKIIHSAKLIHRDIKSENILLHTEHGTTKVQIADFGLAKICAEEQMAITTCGTPLNMVDIYSMGVVLFQLAAHEYPIQAKSISELQQKLKLKRINRPSVLKDDLLWDLLSQMLNFDPNRRISAEQALQHPFFTSQQAQSEITQLVKELTQNAINAQQRGETWVTEYDINSSFIVPSSDIAVKIIFLNINNLNYY</sequence>
<dbReference type="GO" id="GO:0005776">
    <property type="term" value="C:autophagosome"/>
    <property type="evidence" value="ECO:0007669"/>
    <property type="project" value="TreeGrafter"/>
</dbReference>
<dbReference type="AlphaFoldDB" id="A0A5J4X5L8"/>
<reference evidence="6 7" key="1">
    <citation type="submission" date="2019-03" db="EMBL/GenBank/DDBJ databases">
        <title>Single cell metagenomics reveals metabolic interactions within the superorganism composed of flagellate Streblomastix strix and complex community of Bacteroidetes bacteria on its surface.</title>
        <authorList>
            <person name="Treitli S.C."/>
            <person name="Kolisko M."/>
            <person name="Husnik F."/>
            <person name="Keeling P."/>
            <person name="Hampl V."/>
        </authorList>
    </citation>
    <scope>NUCLEOTIDE SEQUENCE [LARGE SCALE GENOMIC DNA]</scope>
    <source>
        <strain evidence="6">ST1C</strain>
    </source>
</reference>
<dbReference type="GO" id="GO:0000407">
    <property type="term" value="C:phagophore assembly site"/>
    <property type="evidence" value="ECO:0007669"/>
    <property type="project" value="TreeGrafter"/>
</dbReference>
<dbReference type="Proteomes" id="UP000324800">
    <property type="component" value="Unassembled WGS sequence"/>
</dbReference>
<evidence type="ECO:0000313" key="7">
    <source>
        <dbReference type="Proteomes" id="UP000324800"/>
    </source>
</evidence>
<name>A0A5J4X5L8_9EUKA</name>
<feature type="domain" description="Protein kinase" evidence="5">
    <location>
        <begin position="1"/>
        <end position="244"/>
    </location>
</feature>
<keyword evidence="3 6" id="KW-0418">Kinase</keyword>